<proteinExistence type="predicted"/>
<gene>
    <name evidence="1" type="ORF">CYLTODRAFT_492234</name>
</gene>
<evidence type="ECO:0000313" key="1">
    <source>
        <dbReference type="EMBL" id="KIY65536.1"/>
    </source>
</evidence>
<protein>
    <submittedName>
        <fullName evidence="1">Uncharacterized protein</fullName>
    </submittedName>
</protein>
<accession>A0A0D7B7L6</accession>
<sequence length="242" mass="27865">MTMTVIYTEDCISLSPLFASTLSAKKLVDPGQNRIICTLEGATGLNIGEMITKMDQPINLLHLASKPVVQAFALSLLAFRPPPHTIALLQELYEHNARCPMSERRRFDEVPELRQDCEYTLQMFPGFQKDIFLKHPETGAITTHQHPYSDLPCFRLLTAHPTLVSVPAARQVTVFPWSWPVQDPLSVLSYQLTKIDWPPQTSQNIERQREIWREMQREKQREFRCQKRARRANVALMDPRAA</sequence>
<dbReference type="EMBL" id="KN880586">
    <property type="protein sequence ID" value="KIY65536.1"/>
    <property type="molecule type" value="Genomic_DNA"/>
</dbReference>
<organism evidence="1 2">
    <name type="scientific">Cylindrobasidium torrendii FP15055 ss-10</name>
    <dbReference type="NCBI Taxonomy" id="1314674"/>
    <lineage>
        <taxon>Eukaryota</taxon>
        <taxon>Fungi</taxon>
        <taxon>Dikarya</taxon>
        <taxon>Basidiomycota</taxon>
        <taxon>Agaricomycotina</taxon>
        <taxon>Agaricomycetes</taxon>
        <taxon>Agaricomycetidae</taxon>
        <taxon>Agaricales</taxon>
        <taxon>Marasmiineae</taxon>
        <taxon>Physalacriaceae</taxon>
        <taxon>Cylindrobasidium</taxon>
    </lineage>
</organism>
<evidence type="ECO:0000313" key="2">
    <source>
        <dbReference type="Proteomes" id="UP000054007"/>
    </source>
</evidence>
<dbReference type="Proteomes" id="UP000054007">
    <property type="component" value="Unassembled WGS sequence"/>
</dbReference>
<dbReference type="AlphaFoldDB" id="A0A0D7B7L6"/>
<name>A0A0D7B7L6_9AGAR</name>
<dbReference type="OrthoDB" id="2962802at2759"/>
<keyword evidence="2" id="KW-1185">Reference proteome</keyword>
<reference evidence="1 2" key="1">
    <citation type="journal article" date="2015" name="Fungal Genet. Biol.">
        <title>Evolution of novel wood decay mechanisms in Agaricales revealed by the genome sequences of Fistulina hepatica and Cylindrobasidium torrendii.</title>
        <authorList>
            <person name="Floudas D."/>
            <person name="Held B.W."/>
            <person name="Riley R."/>
            <person name="Nagy L.G."/>
            <person name="Koehler G."/>
            <person name="Ransdell A.S."/>
            <person name="Younus H."/>
            <person name="Chow J."/>
            <person name="Chiniquy J."/>
            <person name="Lipzen A."/>
            <person name="Tritt A."/>
            <person name="Sun H."/>
            <person name="Haridas S."/>
            <person name="LaButti K."/>
            <person name="Ohm R.A."/>
            <person name="Kues U."/>
            <person name="Blanchette R.A."/>
            <person name="Grigoriev I.V."/>
            <person name="Minto R.E."/>
            <person name="Hibbett D.S."/>
        </authorList>
    </citation>
    <scope>NUCLEOTIDE SEQUENCE [LARGE SCALE GENOMIC DNA]</scope>
    <source>
        <strain evidence="1 2">FP15055 ss-10</strain>
    </source>
</reference>